<evidence type="ECO:0000313" key="3">
    <source>
        <dbReference type="EMBL" id="SDZ34478.1"/>
    </source>
</evidence>
<proteinExistence type="predicted"/>
<feature type="domain" description="N-acetyltransferase" evidence="2">
    <location>
        <begin position="6"/>
        <end position="92"/>
    </location>
</feature>
<evidence type="ECO:0000259" key="1">
    <source>
        <dbReference type="PROSITE" id="PS51186"/>
    </source>
</evidence>
<dbReference type="AlphaFoldDB" id="A0A1H3SA11"/>
<keyword evidence="4" id="KW-1185">Reference proteome</keyword>
<evidence type="ECO:0000259" key="2">
    <source>
        <dbReference type="PROSITE" id="PS51729"/>
    </source>
</evidence>
<dbReference type="PROSITE" id="PS51729">
    <property type="entry name" value="GNAT_YJDJ"/>
    <property type="match status" value="1"/>
</dbReference>
<evidence type="ECO:0000313" key="4">
    <source>
        <dbReference type="Proteomes" id="UP000199632"/>
    </source>
</evidence>
<feature type="domain" description="N-acetyltransferase" evidence="1">
    <location>
        <begin position="1"/>
        <end position="94"/>
    </location>
</feature>
<reference evidence="4" key="1">
    <citation type="submission" date="2016-10" db="EMBL/GenBank/DDBJ databases">
        <authorList>
            <person name="Varghese N."/>
            <person name="Submissions S."/>
        </authorList>
    </citation>
    <scope>NUCLEOTIDE SEQUENCE [LARGE SCALE GENOMIC DNA]</scope>
    <source>
        <strain evidence="4">DSM 44718</strain>
    </source>
</reference>
<dbReference type="InterPro" id="IPR031165">
    <property type="entry name" value="GNAT_YJDJ"/>
</dbReference>
<protein>
    <submittedName>
        <fullName evidence="3">Uncharacterized protein</fullName>
    </submittedName>
</protein>
<name>A0A1H3SA11_9ACTN</name>
<dbReference type="RefSeq" id="WP_090796718.1">
    <property type="nucleotide sequence ID" value="NZ_BOND01000037.1"/>
</dbReference>
<dbReference type="SUPFAM" id="SSF55729">
    <property type="entry name" value="Acyl-CoA N-acyltransferases (Nat)"/>
    <property type="match status" value="1"/>
</dbReference>
<dbReference type="Pfam" id="PF14542">
    <property type="entry name" value="Acetyltransf_CG"/>
    <property type="match status" value="1"/>
</dbReference>
<dbReference type="STRING" id="137265.SAMN05421684_4725"/>
<dbReference type="Gene3D" id="3.40.630.30">
    <property type="match status" value="1"/>
</dbReference>
<dbReference type="EMBL" id="FNQB01000002">
    <property type="protein sequence ID" value="SDZ34478.1"/>
    <property type="molecule type" value="Genomic_DNA"/>
</dbReference>
<dbReference type="InterPro" id="IPR016181">
    <property type="entry name" value="Acyl_CoA_acyltransferase"/>
</dbReference>
<dbReference type="PANTHER" id="PTHR31435:SF10">
    <property type="entry name" value="BSR4717 PROTEIN"/>
    <property type="match status" value="1"/>
</dbReference>
<dbReference type="InterPro" id="IPR000182">
    <property type="entry name" value="GNAT_dom"/>
</dbReference>
<dbReference type="PANTHER" id="PTHR31435">
    <property type="entry name" value="PROTEIN NATD1"/>
    <property type="match status" value="1"/>
</dbReference>
<dbReference type="InterPro" id="IPR045057">
    <property type="entry name" value="Gcn5-rel_NAT"/>
</dbReference>
<dbReference type="GO" id="GO:0016747">
    <property type="term" value="F:acyltransferase activity, transferring groups other than amino-acyl groups"/>
    <property type="evidence" value="ECO:0007669"/>
    <property type="project" value="InterPro"/>
</dbReference>
<gene>
    <name evidence="3" type="ORF">SAMN05421684_4725</name>
</gene>
<dbReference type="PROSITE" id="PS51186">
    <property type="entry name" value="GNAT"/>
    <property type="match status" value="1"/>
</dbReference>
<dbReference type="OrthoDB" id="5405911at2"/>
<dbReference type="Proteomes" id="UP000199632">
    <property type="component" value="Unassembled WGS sequence"/>
</dbReference>
<accession>A0A1H3SA11</accession>
<dbReference type="CDD" id="cd04301">
    <property type="entry name" value="NAT_SF"/>
    <property type="match status" value="1"/>
</dbReference>
<sequence>METEVNDNPDKHRFELNADGELAGFSAYRLREGAITFTHTEIDPRFEGKGLGSKLARAVLDESRERGLRVYAQCPFIAGYIDKHPEYQDLLATE</sequence>
<organism evidence="3 4">
    <name type="scientific">Asanoa ishikariensis</name>
    <dbReference type="NCBI Taxonomy" id="137265"/>
    <lineage>
        <taxon>Bacteria</taxon>
        <taxon>Bacillati</taxon>
        <taxon>Actinomycetota</taxon>
        <taxon>Actinomycetes</taxon>
        <taxon>Micromonosporales</taxon>
        <taxon>Micromonosporaceae</taxon>
        <taxon>Asanoa</taxon>
    </lineage>
</organism>